<keyword evidence="4 6" id="KW-1133">Transmembrane helix</keyword>
<evidence type="ECO:0000313" key="8">
    <source>
        <dbReference type="Proteomes" id="UP000823928"/>
    </source>
</evidence>
<reference evidence="7" key="2">
    <citation type="journal article" date="2021" name="PeerJ">
        <title>Extensive microbial diversity within the chicken gut microbiome revealed by metagenomics and culture.</title>
        <authorList>
            <person name="Gilroy R."/>
            <person name="Ravi A."/>
            <person name="Getino M."/>
            <person name="Pursley I."/>
            <person name="Horton D.L."/>
            <person name="Alikhan N.F."/>
            <person name="Baker D."/>
            <person name="Gharbi K."/>
            <person name="Hall N."/>
            <person name="Watson M."/>
            <person name="Adriaenssens E.M."/>
            <person name="Foster-Nyarko E."/>
            <person name="Jarju S."/>
            <person name="Secka A."/>
            <person name="Antonio M."/>
            <person name="Oren A."/>
            <person name="Chaudhuri R.R."/>
            <person name="La Ragione R."/>
            <person name="Hildebrand F."/>
            <person name="Pallen M.J."/>
        </authorList>
    </citation>
    <scope>NUCLEOTIDE SEQUENCE</scope>
    <source>
        <strain evidence="7">6276</strain>
    </source>
</reference>
<dbReference type="PANTHER" id="PTHR30587">
    <property type="entry name" value="FLAGELLAR BIOSYNTHETIC PROTEIN FLIP"/>
    <property type="match status" value="1"/>
</dbReference>
<name>A0A9D1EYA6_9BACT</name>
<comment type="subcellular location">
    <subcellularLocation>
        <location evidence="6">Cell membrane</location>
        <topology evidence="6">Multi-pass membrane protein</topology>
    </subcellularLocation>
    <subcellularLocation>
        <location evidence="6">Bacterial flagellum basal body</location>
    </subcellularLocation>
</comment>
<comment type="caution">
    <text evidence="7">The sequence shown here is derived from an EMBL/GenBank/DDBJ whole genome shotgun (WGS) entry which is preliminary data.</text>
</comment>
<evidence type="ECO:0000256" key="3">
    <source>
        <dbReference type="ARBA" id="ARBA00022692"/>
    </source>
</evidence>
<comment type="function">
    <text evidence="6">Plays a role in the flagellum-specific transport system.</text>
</comment>
<evidence type="ECO:0000256" key="4">
    <source>
        <dbReference type="ARBA" id="ARBA00022989"/>
    </source>
</evidence>
<dbReference type="PROSITE" id="PS01061">
    <property type="entry name" value="FLIP_2"/>
    <property type="match status" value="1"/>
</dbReference>
<dbReference type="Proteomes" id="UP000823928">
    <property type="component" value="Unassembled WGS sequence"/>
</dbReference>
<dbReference type="PRINTS" id="PR01302">
    <property type="entry name" value="TYPE3IMPPROT"/>
</dbReference>
<keyword evidence="7" id="KW-0282">Flagellum</keyword>
<comment type="similarity">
    <text evidence="1 6">Belongs to the FliP/MopC/SpaP family.</text>
</comment>
<dbReference type="Pfam" id="PF00813">
    <property type="entry name" value="FliP"/>
    <property type="match status" value="1"/>
</dbReference>
<feature type="transmembrane region" description="Helical" evidence="6">
    <location>
        <begin position="12"/>
        <end position="41"/>
    </location>
</feature>
<keyword evidence="6" id="KW-1005">Bacterial flagellum biogenesis</keyword>
<evidence type="ECO:0000256" key="5">
    <source>
        <dbReference type="ARBA" id="ARBA00023136"/>
    </source>
</evidence>
<dbReference type="GO" id="GO:0009306">
    <property type="term" value="P:protein secretion"/>
    <property type="evidence" value="ECO:0007669"/>
    <property type="project" value="UniProtKB-UniRule"/>
</dbReference>
<dbReference type="InterPro" id="IPR005837">
    <property type="entry name" value="FliP"/>
</dbReference>
<keyword evidence="2 6" id="KW-1003">Cell membrane</keyword>
<sequence>MQNVLNDINPVIQILIVMTLFSLLPLVFCCMTSFLRFVIVFSMLKTAMGTQQVPPSIVIIGLSMILTFYTMGGTFQKMYEMGSVPYQKNQNIVAAIDEGSKPLKEFMMKQTRETDLAFFIELSKKRPPASPDEITIWEVAPAYIISELKTAFEIGFVIFVPFIVLDLVVANILLALGMFMLSPTIISLPFKLLIFIAVDGWALIVQGLVSSYN</sequence>
<dbReference type="NCBIfam" id="TIGR01103">
    <property type="entry name" value="fliP"/>
    <property type="match status" value="1"/>
</dbReference>
<keyword evidence="7" id="KW-0966">Cell projection</keyword>
<feature type="transmembrane region" description="Helical" evidence="6">
    <location>
        <begin position="156"/>
        <end position="180"/>
    </location>
</feature>
<dbReference type="EMBL" id="DVIU01000086">
    <property type="protein sequence ID" value="HIS35819.1"/>
    <property type="molecule type" value="Genomic_DNA"/>
</dbReference>
<evidence type="ECO:0000256" key="1">
    <source>
        <dbReference type="ARBA" id="ARBA00006257"/>
    </source>
</evidence>
<accession>A0A9D1EYA6</accession>
<keyword evidence="5 6" id="KW-0472">Membrane</keyword>
<dbReference type="InterPro" id="IPR005838">
    <property type="entry name" value="T3SS_IM_P"/>
</dbReference>
<keyword evidence="6" id="KW-0813">Transport</keyword>
<feature type="transmembrane region" description="Helical" evidence="6">
    <location>
        <begin position="53"/>
        <end position="71"/>
    </location>
</feature>
<dbReference type="GO" id="GO:0005886">
    <property type="term" value="C:plasma membrane"/>
    <property type="evidence" value="ECO:0007669"/>
    <property type="project" value="UniProtKB-SubCell"/>
</dbReference>
<dbReference type="GO" id="GO:0044781">
    <property type="term" value="P:bacterial-type flagellum organization"/>
    <property type="evidence" value="ECO:0007669"/>
    <property type="project" value="UniProtKB-UniRule"/>
</dbReference>
<proteinExistence type="inferred from homology"/>
<keyword evidence="7" id="KW-0969">Cilium</keyword>
<reference evidence="7" key="1">
    <citation type="submission" date="2020-10" db="EMBL/GenBank/DDBJ databases">
        <authorList>
            <person name="Gilroy R."/>
        </authorList>
    </citation>
    <scope>NUCLEOTIDE SEQUENCE</scope>
    <source>
        <strain evidence="7">6276</strain>
    </source>
</reference>
<dbReference type="GO" id="GO:0009425">
    <property type="term" value="C:bacterial-type flagellum basal body"/>
    <property type="evidence" value="ECO:0007669"/>
    <property type="project" value="UniProtKB-SubCell"/>
</dbReference>
<feature type="transmembrane region" description="Helical" evidence="6">
    <location>
        <begin position="192"/>
        <end position="212"/>
    </location>
</feature>
<evidence type="ECO:0000313" key="7">
    <source>
        <dbReference type="EMBL" id="HIS35819.1"/>
    </source>
</evidence>
<keyword evidence="3 6" id="KW-0812">Transmembrane</keyword>
<gene>
    <name evidence="6 7" type="primary">fliP</name>
    <name evidence="7" type="ORF">IAC10_04220</name>
</gene>
<evidence type="ECO:0000256" key="2">
    <source>
        <dbReference type="ARBA" id="ARBA00022475"/>
    </source>
</evidence>
<dbReference type="PRINTS" id="PR00951">
    <property type="entry name" value="FLGBIOSNFLIP"/>
</dbReference>
<dbReference type="PROSITE" id="PS01060">
    <property type="entry name" value="FLIP_1"/>
    <property type="match status" value="1"/>
</dbReference>
<protein>
    <recommendedName>
        <fullName evidence="6">Flagellar biosynthetic protein FliP</fullName>
    </recommendedName>
</protein>
<organism evidence="7 8">
    <name type="scientific">Candidatus Scatousia excrementigallinarum</name>
    <dbReference type="NCBI Taxonomy" id="2840935"/>
    <lineage>
        <taxon>Bacteria</taxon>
        <taxon>Candidatus Scatousia</taxon>
    </lineage>
</organism>
<keyword evidence="6" id="KW-0653">Protein transport</keyword>
<dbReference type="AlphaFoldDB" id="A0A9D1EYA6"/>
<keyword evidence="6" id="KW-1006">Bacterial flagellum protein export</keyword>
<dbReference type="PANTHER" id="PTHR30587:SF2">
    <property type="entry name" value="SURFACE PRESENTATION OF ANTIGENS PROTEIN SPAP"/>
    <property type="match status" value="1"/>
</dbReference>
<evidence type="ECO:0000256" key="6">
    <source>
        <dbReference type="RuleBase" id="RU362069"/>
    </source>
</evidence>
<dbReference type="NCBIfam" id="NF009438">
    <property type="entry name" value="PRK12797.1"/>
    <property type="match status" value="1"/>
</dbReference>